<dbReference type="InterPro" id="IPR036259">
    <property type="entry name" value="MFS_trans_sf"/>
</dbReference>
<keyword evidence="4 7" id="KW-0812">Transmembrane</keyword>
<feature type="transmembrane region" description="Helical" evidence="7">
    <location>
        <begin position="379"/>
        <end position="399"/>
    </location>
</feature>
<evidence type="ECO:0000256" key="2">
    <source>
        <dbReference type="ARBA" id="ARBA00022448"/>
    </source>
</evidence>
<feature type="transmembrane region" description="Helical" evidence="7">
    <location>
        <begin position="311"/>
        <end position="333"/>
    </location>
</feature>
<comment type="subcellular location">
    <subcellularLocation>
        <location evidence="1">Cell membrane</location>
        <topology evidence="1">Multi-pass membrane protein</topology>
    </subcellularLocation>
</comment>
<evidence type="ECO:0000256" key="3">
    <source>
        <dbReference type="ARBA" id="ARBA00022475"/>
    </source>
</evidence>
<keyword evidence="2" id="KW-0813">Transport</keyword>
<dbReference type="InterPro" id="IPR020846">
    <property type="entry name" value="MFS_dom"/>
</dbReference>
<name>A0A3N0CPR4_9ACTN</name>
<dbReference type="InterPro" id="IPR011701">
    <property type="entry name" value="MFS"/>
</dbReference>
<feature type="transmembrane region" description="Helical" evidence="7">
    <location>
        <begin position="191"/>
        <end position="209"/>
    </location>
</feature>
<dbReference type="GO" id="GO:0005886">
    <property type="term" value="C:plasma membrane"/>
    <property type="evidence" value="ECO:0007669"/>
    <property type="project" value="UniProtKB-SubCell"/>
</dbReference>
<evidence type="ECO:0000256" key="7">
    <source>
        <dbReference type="SAM" id="Phobius"/>
    </source>
</evidence>
<feature type="transmembrane region" description="Helical" evidence="7">
    <location>
        <begin position="162"/>
        <end position="179"/>
    </location>
</feature>
<keyword evidence="6 7" id="KW-0472">Membrane</keyword>
<protein>
    <submittedName>
        <fullName evidence="9">DHA2 family efflux MFS transporter permease subunit</fullName>
    </submittedName>
</protein>
<evidence type="ECO:0000313" key="10">
    <source>
        <dbReference type="Proteomes" id="UP000267128"/>
    </source>
</evidence>
<evidence type="ECO:0000259" key="8">
    <source>
        <dbReference type="PROSITE" id="PS50850"/>
    </source>
</evidence>
<evidence type="ECO:0000256" key="4">
    <source>
        <dbReference type="ARBA" id="ARBA00022692"/>
    </source>
</evidence>
<evidence type="ECO:0000256" key="1">
    <source>
        <dbReference type="ARBA" id="ARBA00004651"/>
    </source>
</evidence>
<dbReference type="EMBL" id="RJSE01000003">
    <property type="protein sequence ID" value="RNL65026.1"/>
    <property type="molecule type" value="Genomic_DNA"/>
</dbReference>
<dbReference type="Gene3D" id="1.20.1720.10">
    <property type="entry name" value="Multidrug resistance protein D"/>
    <property type="match status" value="1"/>
</dbReference>
<feature type="transmembrane region" description="Helical" evidence="7">
    <location>
        <begin position="123"/>
        <end position="142"/>
    </location>
</feature>
<dbReference type="NCBIfam" id="TIGR00711">
    <property type="entry name" value="efflux_EmrB"/>
    <property type="match status" value="1"/>
</dbReference>
<feature type="domain" description="Major facilitator superfamily (MFS) profile" evidence="8">
    <location>
        <begin position="124"/>
        <end position="581"/>
    </location>
</feature>
<keyword evidence="5 7" id="KW-1133">Transmembrane helix</keyword>
<feature type="transmembrane region" description="Helical" evidence="7">
    <location>
        <begin position="250"/>
        <end position="271"/>
    </location>
</feature>
<feature type="transmembrane region" description="Helical" evidence="7">
    <location>
        <begin position="405"/>
        <end position="427"/>
    </location>
</feature>
<dbReference type="CDD" id="cd17321">
    <property type="entry name" value="MFS_MMR_MDR_like"/>
    <property type="match status" value="1"/>
</dbReference>
<feature type="transmembrane region" description="Helical" evidence="7">
    <location>
        <begin position="215"/>
        <end position="238"/>
    </location>
</feature>
<feature type="transmembrane region" description="Helical" evidence="7">
    <location>
        <begin position="339"/>
        <end position="358"/>
    </location>
</feature>
<dbReference type="SUPFAM" id="SSF103473">
    <property type="entry name" value="MFS general substrate transporter"/>
    <property type="match status" value="1"/>
</dbReference>
<sequence length="587" mass="60984">MPMPTPAALAIWSRDASPPTSVKTSRAVVTSLARLRAASARSLGAPSLEAPASMRTSSAITTILLPNRRHPPYSKWRRPPHVTAIGWFSPAGTEHNPVSDQLIADTPAVARPPVAPRHERRGLVLAVILTAQLMVVLDMSIVNVALPDMQTALGFSPTGLSWVLNAYSLAFGGLLLLGARTGDLLGRRPTFLVGITLFTLASLAGGFAADGTALIVSRAIQGIGAAFAAPATLSLLTTMFPEGRERTRALGLYTAVSVGGVSFGLVAGGILTELASWRWVMLVNVPIGIAVATMAWLAVPHTPRRHGRFDLGGAISSTLGVSGVVYGFVHAAGHGWSNPVTLVTIVGGIALLAAFVALERTAAEPITPLSLFNSRIRSGALLARMFLIAGAMGAFFFLTQYLQDVLGFSPIQAGLAFLPMTAGVFLASQSSSRFLIDRFGERAVMIVGAVLSLLSLLWLTRLDVGSGYGDVVVSLVLLGLGNGLAFVPLTSSALHDVAPHEAGAAAGLVNVAQQLGSALGLAGLVTVSGHASRALDLGPGLDAVRRAHETFLTGAHAAFEAASVTVVVTLVLVTFVVRREQEAADRG</sequence>
<dbReference type="GO" id="GO:0022857">
    <property type="term" value="F:transmembrane transporter activity"/>
    <property type="evidence" value="ECO:0007669"/>
    <property type="project" value="InterPro"/>
</dbReference>
<dbReference type="PANTHER" id="PTHR42718:SF46">
    <property type="entry name" value="BLR6921 PROTEIN"/>
    <property type="match status" value="1"/>
</dbReference>
<reference evidence="9 10" key="1">
    <citation type="submission" date="2018-11" db="EMBL/GenBank/DDBJ databases">
        <authorList>
            <person name="Li F."/>
        </authorList>
    </citation>
    <scope>NUCLEOTIDE SEQUENCE [LARGE SCALE GENOMIC DNA]</scope>
    <source>
        <strain evidence="9 10">Gsoil 097</strain>
    </source>
</reference>
<accession>A0A3N0CPR4</accession>
<feature type="transmembrane region" description="Helical" evidence="7">
    <location>
        <begin position="277"/>
        <end position="299"/>
    </location>
</feature>
<feature type="transmembrane region" description="Helical" evidence="7">
    <location>
        <begin position="555"/>
        <end position="577"/>
    </location>
</feature>
<gene>
    <name evidence="9" type="ORF">EFK50_03365</name>
</gene>
<proteinExistence type="predicted"/>
<evidence type="ECO:0000256" key="6">
    <source>
        <dbReference type="ARBA" id="ARBA00023136"/>
    </source>
</evidence>
<evidence type="ECO:0000256" key="5">
    <source>
        <dbReference type="ARBA" id="ARBA00022989"/>
    </source>
</evidence>
<feature type="transmembrane region" description="Helical" evidence="7">
    <location>
        <begin position="439"/>
        <end position="459"/>
    </location>
</feature>
<keyword evidence="3" id="KW-1003">Cell membrane</keyword>
<keyword evidence="10" id="KW-1185">Reference proteome</keyword>
<dbReference type="Gene3D" id="1.20.1250.20">
    <property type="entry name" value="MFS general substrate transporter like domains"/>
    <property type="match status" value="1"/>
</dbReference>
<evidence type="ECO:0000313" key="9">
    <source>
        <dbReference type="EMBL" id="RNL65026.1"/>
    </source>
</evidence>
<dbReference type="Proteomes" id="UP000267128">
    <property type="component" value="Unassembled WGS sequence"/>
</dbReference>
<feature type="transmembrane region" description="Helical" evidence="7">
    <location>
        <begin position="471"/>
        <end position="494"/>
    </location>
</feature>
<comment type="caution">
    <text evidence="9">The sequence shown here is derived from an EMBL/GenBank/DDBJ whole genome shotgun (WGS) entry which is preliminary data.</text>
</comment>
<dbReference type="InterPro" id="IPR004638">
    <property type="entry name" value="EmrB-like"/>
</dbReference>
<dbReference type="PROSITE" id="PS50850">
    <property type="entry name" value="MFS"/>
    <property type="match status" value="1"/>
</dbReference>
<organism evidence="9 10">
    <name type="scientific">Nocardioides marmoriginsengisoli</name>
    <dbReference type="NCBI Taxonomy" id="661483"/>
    <lineage>
        <taxon>Bacteria</taxon>
        <taxon>Bacillati</taxon>
        <taxon>Actinomycetota</taxon>
        <taxon>Actinomycetes</taxon>
        <taxon>Propionibacteriales</taxon>
        <taxon>Nocardioidaceae</taxon>
        <taxon>Nocardioides</taxon>
    </lineage>
</organism>
<dbReference type="PANTHER" id="PTHR42718">
    <property type="entry name" value="MAJOR FACILITATOR SUPERFAMILY MULTIDRUG TRANSPORTER MFSC"/>
    <property type="match status" value="1"/>
</dbReference>
<feature type="transmembrane region" description="Helical" evidence="7">
    <location>
        <begin position="515"/>
        <end position="535"/>
    </location>
</feature>
<dbReference type="AlphaFoldDB" id="A0A3N0CPR4"/>
<dbReference type="Pfam" id="PF07690">
    <property type="entry name" value="MFS_1"/>
    <property type="match status" value="1"/>
</dbReference>